<keyword evidence="7" id="KW-0539">Nucleus</keyword>
<dbReference type="Gene3D" id="1.20.5.2230">
    <property type="match status" value="1"/>
</dbReference>
<dbReference type="HOGENOM" id="CLU_879848_0_0_1"/>
<feature type="compositionally biased region" description="Acidic residues" evidence="8">
    <location>
        <begin position="223"/>
        <end position="232"/>
    </location>
</feature>
<dbReference type="Pfam" id="PF03941">
    <property type="entry name" value="INCENP_ARK-bind"/>
    <property type="match status" value="1"/>
</dbReference>
<accession>H2YXD2</accession>
<keyword evidence="11" id="KW-1185">Reference proteome</keyword>
<dbReference type="Ensembl" id="ENSCSAVT00000010115.1">
    <property type="protein sequence ID" value="ENSCSAVP00000009993.1"/>
    <property type="gene ID" value="ENSCSAVG00000005890.1"/>
</dbReference>
<dbReference type="GO" id="GO:0032133">
    <property type="term" value="C:chromosome passenger complex"/>
    <property type="evidence" value="ECO:0007669"/>
    <property type="project" value="TreeGrafter"/>
</dbReference>
<comment type="subcellular location">
    <subcellularLocation>
        <location evidence="2">Cytoplasm</location>
        <location evidence="2">Cytoskeleton</location>
        <location evidence="2">Spindle</location>
    </subcellularLocation>
    <subcellularLocation>
        <location evidence="1">Nucleus</location>
    </subcellularLocation>
</comment>
<reference evidence="10" key="2">
    <citation type="submission" date="2025-08" db="UniProtKB">
        <authorList>
            <consortium name="Ensembl"/>
        </authorList>
    </citation>
    <scope>IDENTIFICATION</scope>
</reference>
<keyword evidence="5" id="KW-0159">Chromosome partition</keyword>
<reference evidence="10" key="3">
    <citation type="submission" date="2025-09" db="UniProtKB">
        <authorList>
            <consortium name="Ensembl"/>
        </authorList>
    </citation>
    <scope>IDENTIFICATION</scope>
</reference>
<dbReference type="GO" id="GO:0000776">
    <property type="term" value="C:kinetochore"/>
    <property type="evidence" value="ECO:0007669"/>
    <property type="project" value="TreeGrafter"/>
</dbReference>
<feature type="region of interest" description="Disordered" evidence="8">
    <location>
        <begin position="176"/>
        <end position="235"/>
    </location>
</feature>
<dbReference type="GO" id="GO:0005634">
    <property type="term" value="C:nucleus"/>
    <property type="evidence" value="ECO:0007669"/>
    <property type="project" value="UniProtKB-SubCell"/>
</dbReference>
<dbReference type="GO" id="GO:0030496">
    <property type="term" value="C:midbody"/>
    <property type="evidence" value="ECO:0007669"/>
    <property type="project" value="TreeGrafter"/>
</dbReference>
<dbReference type="PANTHER" id="PTHR13142:SF1">
    <property type="entry name" value="INNER CENTROMERE PROTEIN"/>
    <property type="match status" value="1"/>
</dbReference>
<evidence type="ECO:0000313" key="10">
    <source>
        <dbReference type="Ensembl" id="ENSCSAVP00000009993.1"/>
    </source>
</evidence>
<evidence type="ECO:0000259" key="9">
    <source>
        <dbReference type="Pfam" id="PF03941"/>
    </source>
</evidence>
<keyword evidence="6" id="KW-0206">Cytoskeleton</keyword>
<evidence type="ECO:0000256" key="2">
    <source>
        <dbReference type="ARBA" id="ARBA00004186"/>
    </source>
</evidence>
<dbReference type="AlphaFoldDB" id="H2YXD2"/>
<proteinExistence type="inferred from homology"/>
<evidence type="ECO:0000256" key="4">
    <source>
        <dbReference type="ARBA" id="ARBA00022490"/>
    </source>
</evidence>
<keyword evidence="4" id="KW-0963">Cytoplasm</keyword>
<feature type="region of interest" description="Disordered" evidence="8">
    <location>
        <begin position="1"/>
        <end position="92"/>
    </location>
</feature>
<feature type="domain" description="Inner centromere protein ARK-binding" evidence="9">
    <location>
        <begin position="222"/>
        <end position="279"/>
    </location>
</feature>
<evidence type="ECO:0000256" key="6">
    <source>
        <dbReference type="ARBA" id="ARBA00023212"/>
    </source>
</evidence>
<evidence type="ECO:0000256" key="3">
    <source>
        <dbReference type="ARBA" id="ARBA00010042"/>
    </source>
</evidence>
<evidence type="ECO:0000256" key="1">
    <source>
        <dbReference type="ARBA" id="ARBA00004123"/>
    </source>
</evidence>
<reference evidence="11" key="1">
    <citation type="submission" date="2003-08" db="EMBL/GenBank/DDBJ databases">
        <authorList>
            <person name="Birren B."/>
            <person name="Nusbaum C."/>
            <person name="Abebe A."/>
            <person name="Abouelleil A."/>
            <person name="Adekoya E."/>
            <person name="Ait-zahra M."/>
            <person name="Allen N."/>
            <person name="Allen T."/>
            <person name="An P."/>
            <person name="Anderson M."/>
            <person name="Anderson S."/>
            <person name="Arachchi H."/>
            <person name="Armbruster J."/>
            <person name="Bachantsang P."/>
            <person name="Baldwin J."/>
            <person name="Barry A."/>
            <person name="Bayul T."/>
            <person name="Blitshsteyn B."/>
            <person name="Bloom T."/>
            <person name="Blye J."/>
            <person name="Boguslavskiy L."/>
            <person name="Borowsky M."/>
            <person name="Boukhgalter B."/>
            <person name="Brunache A."/>
            <person name="Butler J."/>
            <person name="Calixte N."/>
            <person name="Calvo S."/>
            <person name="Camarata J."/>
            <person name="Campo K."/>
            <person name="Chang J."/>
            <person name="Cheshatsang Y."/>
            <person name="Citroen M."/>
            <person name="Collymore A."/>
            <person name="Considine T."/>
            <person name="Cook A."/>
            <person name="Cooke P."/>
            <person name="Corum B."/>
            <person name="Cuomo C."/>
            <person name="David R."/>
            <person name="Dawoe T."/>
            <person name="Degray S."/>
            <person name="Dodge S."/>
            <person name="Dooley K."/>
            <person name="Dorje P."/>
            <person name="Dorjee K."/>
            <person name="Dorris L."/>
            <person name="Duffey N."/>
            <person name="Dupes A."/>
            <person name="Elkins T."/>
            <person name="Engels R."/>
            <person name="Erickson J."/>
            <person name="Farina A."/>
            <person name="Faro S."/>
            <person name="Ferreira P."/>
            <person name="Fischer H."/>
            <person name="Fitzgerald M."/>
            <person name="Foley K."/>
            <person name="Gage D."/>
            <person name="Galagan J."/>
            <person name="Gearin G."/>
            <person name="Gnerre S."/>
            <person name="Gnirke A."/>
            <person name="Goyette A."/>
            <person name="Graham J."/>
            <person name="Grandbois E."/>
            <person name="Gyaltsen K."/>
            <person name="Hafez N."/>
            <person name="Hagopian D."/>
            <person name="Hagos B."/>
            <person name="Hall J."/>
            <person name="Hatcher B."/>
            <person name="Heller A."/>
            <person name="Higgins H."/>
            <person name="Honan T."/>
            <person name="Horn A."/>
            <person name="Houde N."/>
            <person name="Hughes L."/>
            <person name="Hulme W."/>
            <person name="Husby E."/>
            <person name="Iliev I."/>
            <person name="Jaffe D."/>
            <person name="Jones C."/>
            <person name="Kamal M."/>
            <person name="Kamat A."/>
            <person name="Kamvysselis M."/>
            <person name="Karlsson E."/>
            <person name="Kells C."/>
            <person name="Kieu A."/>
            <person name="Kisner P."/>
            <person name="Kodira C."/>
            <person name="Kulbokas E."/>
            <person name="Labutti K."/>
            <person name="Lama D."/>
            <person name="Landers T."/>
            <person name="Leger J."/>
            <person name="Levine S."/>
            <person name="Lewis D."/>
            <person name="Lewis T."/>
            <person name="Lindblad-toh K."/>
            <person name="Liu X."/>
            <person name="Lokyitsang T."/>
            <person name="Lokyitsang Y."/>
            <person name="Lucien O."/>
            <person name="Lui A."/>
            <person name="Ma L.J."/>
            <person name="Mabbitt R."/>
            <person name="Macdonald J."/>
            <person name="Maclean C."/>
            <person name="Major J."/>
            <person name="Manning J."/>
            <person name="Marabella R."/>
            <person name="Maru K."/>
            <person name="Matthews C."/>
            <person name="Mauceli E."/>
            <person name="Mccarthy M."/>
            <person name="Mcdonough S."/>
            <person name="Mcghee T."/>
            <person name="Meldrim J."/>
            <person name="Meneus L."/>
            <person name="Mesirov J."/>
            <person name="Mihalev A."/>
            <person name="Mihova T."/>
            <person name="Mikkelsen T."/>
            <person name="Mlenga V."/>
            <person name="Moru K."/>
            <person name="Mozes J."/>
            <person name="Mulrain L."/>
            <person name="Munson G."/>
            <person name="Naylor J."/>
            <person name="Newes C."/>
            <person name="Nguyen C."/>
            <person name="Nguyen N."/>
            <person name="Nguyen T."/>
            <person name="Nicol R."/>
            <person name="Nielsen C."/>
            <person name="Nizzari M."/>
            <person name="Norbu C."/>
            <person name="Norbu N."/>
            <person name="O'donnell P."/>
            <person name="Okoawo O."/>
            <person name="O'leary S."/>
            <person name="Omotosho B."/>
            <person name="O'neill K."/>
            <person name="Osman S."/>
            <person name="Parker S."/>
            <person name="Perrin D."/>
            <person name="Phunkhang P."/>
            <person name="Piqani B."/>
            <person name="Purcell S."/>
            <person name="Rachupka T."/>
            <person name="Ramasamy U."/>
            <person name="Rameau R."/>
            <person name="Ray V."/>
            <person name="Raymond C."/>
            <person name="Retta R."/>
            <person name="Richardson S."/>
            <person name="Rise C."/>
            <person name="Rodriguez J."/>
            <person name="Rogers J."/>
            <person name="Rogov P."/>
            <person name="Rutman M."/>
            <person name="Schupbach R."/>
            <person name="Seaman C."/>
            <person name="Settipalli S."/>
            <person name="Sharpe T."/>
            <person name="Sheridan J."/>
            <person name="Sherpa N."/>
            <person name="Shi J."/>
            <person name="Smirnov S."/>
            <person name="Smith C."/>
            <person name="Sougnez C."/>
            <person name="Spencer B."/>
            <person name="Stalker J."/>
            <person name="Stange-thomann N."/>
            <person name="Stavropoulos S."/>
            <person name="Stetson K."/>
            <person name="Stone C."/>
            <person name="Stone S."/>
            <person name="Stubbs M."/>
            <person name="Talamas J."/>
            <person name="Tchuinga P."/>
            <person name="Tenzing P."/>
            <person name="Tesfaye S."/>
            <person name="Theodore J."/>
            <person name="Thoulutsang Y."/>
            <person name="Topham K."/>
            <person name="Towey S."/>
            <person name="Tsamla T."/>
            <person name="Tsomo N."/>
            <person name="Vallee D."/>
            <person name="Vassiliev H."/>
            <person name="Venkataraman V."/>
            <person name="Vinson J."/>
            <person name="Vo A."/>
            <person name="Wade C."/>
            <person name="Wang S."/>
            <person name="Wangchuk T."/>
            <person name="Wangdi T."/>
            <person name="Whittaker C."/>
            <person name="Wilkinson J."/>
            <person name="Wu Y."/>
            <person name="Wyman D."/>
            <person name="Yadav S."/>
            <person name="Yang S."/>
            <person name="Yang X."/>
            <person name="Yeager S."/>
            <person name="Yee E."/>
            <person name="Young G."/>
            <person name="Zainoun J."/>
            <person name="Zembeck L."/>
            <person name="Zimmer A."/>
            <person name="Zody M."/>
            <person name="Lander E."/>
        </authorList>
    </citation>
    <scope>NUCLEOTIDE SEQUENCE [LARGE SCALE GENOMIC DNA]</scope>
</reference>
<dbReference type="Proteomes" id="UP000007875">
    <property type="component" value="Unassembled WGS sequence"/>
</dbReference>
<evidence type="ECO:0000256" key="5">
    <source>
        <dbReference type="ARBA" id="ARBA00022829"/>
    </source>
</evidence>
<dbReference type="GO" id="GO:0000281">
    <property type="term" value="P:mitotic cytokinesis"/>
    <property type="evidence" value="ECO:0007669"/>
    <property type="project" value="TreeGrafter"/>
</dbReference>
<evidence type="ECO:0000256" key="7">
    <source>
        <dbReference type="ARBA" id="ARBA00023242"/>
    </source>
</evidence>
<comment type="similarity">
    <text evidence="3">Belongs to the INCENP family.</text>
</comment>
<dbReference type="PANTHER" id="PTHR13142">
    <property type="entry name" value="INNER CENTROMERE PROTEIN"/>
    <property type="match status" value="1"/>
</dbReference>
<feature type="compositionally biased region" description="Polar residues" evidence="8">
    <location>
        <begin position="177"/>
        <end position="201"/>
    </location>
</feature>
<dbReference type="GO" id="GO:0051257">
    <property type="term" value="P:meiotic spindle midzone assembly"/>
    <property type="evidence" value="ECO:0007669"/>
    <property type="project" value="TreeGrafter"/>
</dbReference>
<sequence>MKKKRQDELQQLKEQREKVRKEREAARKKKMEEKRLAKEEKNKLKEQEKREKEERKRQQQELLRQEKEEKELAQEQEEARKRQEEARNIREEQVRLEAVEKERILKKEESLKKREMLRKKVEEQRLLREQQQKQERARVLENQKELKQESYLRKLKEAEVRIQKLQESKLTAVPKTPGTSGYLNTTYTASGDTTLESNYNMTPRGPDRPLLPSTEENYNIDDFQSDDSTDEEDKPKKVVPRWAKGLPLQAACVKQYNTPPDIDRIFLGLLKPVELNKLFKNCNKPRYFKRTSSAHWSSPIMPHAHTSFTQQCKGFN</sequence>
<name>H2YXD2_CIOSA</name>
<dbReference type="GO" id="GO:0051310">
    <property type="term" value="P:metaphase chromosome alignment"/>
    <property type="evidence" value="ECO:0007669"/>
    <property type="project" value="TreeGrafter"/>
</dbReference>
<dbReference type="InterPro" id="IPR005635">
    <property type="entry name" value="Inner_centromere_prot_ARK-bd"/>
</dbReference>
<evidence type="ECO:0000313" key="11">
    <source>
        <dbReference type="Proteomes" id="UP000007875"/>
    </source>
</evidence>
<organism evidence="10 11">
    <name type="scientific">Ciona savignyi</name>
    <name type="common">Pacific transparent sea squirt</name>
    <dbReference type="NCBI Taxonomy" id="51511"/>
    <lineage>
        <taxon>Eukaryota</taxon>
        <taxon>Metazoa</taxon>
        <taxon>Chordata</taxon>
        <taxon>Tunicata</taxon>
        <taxon>Ascidiacea</taxon>
        <taxon>Phlebobranchia</taxon>
        <taxon>Cionidae</taxon>
        <taxon>Ciona</taxon>
    </lineage>
</organism>
<protein>
    <recommendedName>
        <fullName evidence="9">Inner centromere protein ARK-binding domain-containing protein</fullName>
    </recommendedName>
</protein>
<dbReference type="GO" id="GO:1990385">
    <property type="term" value="C:meiotic spindle midzone"/>
    <property type="evidence" value="ECO:0007669"/>
    <property type="project" value="TreeGrafter"/>
</dbReference>
<evidence type="ECO:0000256" key="8">
    <source>
        <dbReference type="SAM" id="MobiDB-lite"/>
    </source>
</evidence>